<evidence type="ECO:0000313" key="1">
    <source>
        <dbReference type="EMBL" id="KAH7416272.1"/>
    </source>
</evidence>
<dbReference type="EMBL" id="CM035419">
    <property type="protein sequence ID" value="KAH7416272.1"/>
    <property type="molecule type" value="Genomic_DNA"/>
</dbReference>
<proteinExistence type="predicted"/>
<organism evidence="1 2">
    <name type="scientific">Ceratopteris richardii</name>
    <name type="common">Triangle waterfern</name>
    <dbReference type="NCBI Taxonomy" id="49495"/>
    <lineage>
        <taxon>Eukaryota</taxon>
        <taxon>Viridiplantae</taxon>
        <taxon>Streptophyta</taxon>
        <taxon>Embryophyta</taxon>
        <taxon>Tracheophyta</taxon>
        <taxon>Polypodiopsida</taxon>
        <taxon>Polypodiidae</taxon>
        <taxon>Polypodiales</taxon>
        <taxon>Pteridineae</taxon>
        <taxon>Pteridaceae</taxon>
        <taxon>Parkerioideae</taxon>
        <taxon>Ceratopteris</taxon>
    </lineage>
</organism>
<comment type="caution">
    <text evidence="1">The sequence shown here is derived from an EMBL/GenBank/DDBJ whole genome shotgun (WGS) entry which is preliminary data.</text>
</comment>
<sequence>MLHQAGSKMVNIRAREELRLDRANSVGACTMKNPTGDCVIQVWADHAESVETSAVACSNVCSNKRLSQNVLKFRNPTEDKENIDPLLLFPQSNRSSSSVASHVQRYPLQDITSLISLIQLLQVNHLKRIPRSNDEVCIADETPLRLRPQNDIYLCI</sequence>
<gene>
    <name evidence="1" type="ORF">KP509_14G083400</name>
</gene>
<dbReference type="Proteomes" id="UP000825935">
    <property type="component" value="Chromosome 14"/>
</dbReference>
<keyword evidence="2" id="KW-1185">Reference proteome</keyword>
<protein>
    <submittedName>
        <fullName evidence="1">Uncharacterized protein</fullName>
    </submittedName>
</protein>
<name>A0A8T2TDS5_CERRI</name>
<dbReference type="AlphaFoldDB" id="A0A8T2TDS5"/>
<accession>A0A8T2TDS5</accession>
<reference evidence="1" key="1">
    <citation type="submission" date="2021-08" db="EMBL/GenBank/DDBJ databases">
        <title>WGS assembly of Ceratopteris richardii.</title>
        <authorList>
            <person name="Marchant D.B."/>
            <person name="Chen G."/>
            <person name="Jenkins J."/>
            <person name="Shu S."/>
            <person name="Leebens-Mack J."/>
            <person name="Grimwood J."/>
            <person name="Schmutz J."/>
            <person name="Soltis P."/>
            <person name="Soltis D."/>
            <person name="Chen Z.-H."/>
        </authorList>
    </citation>
    <scope>NUCLEOTIDE SEQUENCE</scope>
    <source>
        <strain evidence="1">Whitten #5841</strain>
        <tissue evidence="1">Leaf</tissue>
    </source>
</reference>
<evidence type="ECO:0000313" key="2">
    <source>
        <dbReference type="Proteomes" id="UP000825935"/>
    </source>
</evidence>